<sequence>MSKVIGAIRRMHGLTITARRFSRRRGFIAIHSVMRRFESLLDPDTMSDRERSY</sequence>
<protein>
    <submittedName>
        <fullName evidence="1">Uncharacterized protein</fullName>
    </submittedName>
</protein>
<accession>W6S5Z3</accession>
<dbReference type="AlphaFoldDB" id="W6S5Z3"/>
<dbReference type="KEGG" id="rhl:LPU83_pLPU83d_0310"/>
<name>W6S5Z3_9HYPH</name>
<gene>
    <name evidence="1" type="ORF">LPU83_pLPU83d_0310</name>
</gene>
<dbReference type="EMBL" id="HG916855">
    <property type="protein sequence ID" value="CDM61681.1"/>
    <property type="molecule type" value="Genomic_DNA"/>
</dbReference>
<evidence type="ECO:0000313" key="1">
    <source>
        <dbReference type="EMBL" id="CDM61681.1"/>
    </source>
</evidence>
<organism evidence="1 2">
    <name type="scientific">Rhizobium favelukesii</name>
    <dbReference type="NCBI Taxonomy" id="348824"/>
    <lineage>
        <taxon>Bacteria</taxon>
        <taxon>Pseudomonadati</taxon>
        <taxon>Pseudomonadota</taxon>
        <taxon>Alphaproteobacteria</taxon>
        <taxon>Hyphomicrobiales</taxon>
        <taxon>Rhizobiaceae</taxon>
        <taxon>Rhizobium/Agrobacterium group</taxon>
        <taxon>Rhizobium</taxon>
    </lineage>
</organism>
<keyword evidence="1" id="KW-0614">Plasmid</keyword>
<reference evidence="1" key="1">
    <citation type="submission" date="2013-11" db="EMBL/GenBank/DDBJ databases">
        <title>Draft genome sequence of the broad-host-range Rhizobium sp. LPU83 strain, a member of the low-genetic diversity Oregon-like Rhizobium sp. group.</title>
        <authorList>
            <person name="Wibberg D."/>
            <person name="Puehler A."/>
            <person name="Schlueter A."/>
        </authorList>
    </citation>
    <scope>NUCLEOTIDE SEQUENCE [LARGE SCALE GENOMIC DNA]</scope>
    <source>
        <strain evidence="1">LPU83</strain>
        <plasmid evidence="1">pLPU83d</plasmid>
    </source>
</reference>
<dbReference type="PATRIC" id="fig|348824.6.peg.5918"/>
<dbReference type="HOGENOM" id="CLU_3065552_0_0_5"/>
<dbReference type="Proteomes" id="UP000019443">
    <property type="component" value="Plasmid pLPU83d"/>
</dbReference>
<geneLocation type="plasmid" evidence="1 2">
    <name>pLPU83d</name>
</geneLocation>
<proteinExistence type="predicted"/>
<keyword evidence="2" id="KW-1185">Reference proteome</keyword>
<evidence type="ECO:0000313" key="2">
    <source>
        <dbReference type="Proteomes" id="UP000019443"/>
    </source>
</evidence>